<evidence type="ECO:0008006" key="3">
    <source>
        <dbReference type="Google" id="ProtNLM"/>
    </source>
</evidence>
<dbReference type="Proteomes" id="UP000178023">
    <property type="component" value="Unassembled WGS sequence"/>
</dbReference>
<accession>A0A1F8F0X1</accession>
<dbReference type="InterPro" id="IPR012340">
    <property type="entry name" value="NA-bd_OB-fold"/>
</dbReference>
<reference evidence="1 2" key="1">
    <citation type="journal article" date="2016" name="Nat. Commun.">
        <title>Thousands of microbial genomes shed light on interconnected biogeochemical processes in an aquifer system.</title>
        <authorList>
            <person name="Anantharaman K."/>
            <person name="Brown C.T."/>
            <person name="Hug L.A."/>
            <person name="Sharon I."/>
            <person name="Castelle C.J."/>
            <person name="Probst A.J."/>
            <person name="Thomas B.C."/>
            <person name="Singh A."/>
            <person name="Wilkins M.J."/>
            <person name="Karaoz U."/>
            <person name="Brodie E.L."/>
            <person name="Williams K.H."/>
            <person name="Hubbard S.S."/>
            <person name="Banfield J.F."/>
        </authorList>
    </citation>
    <scope>NUCLEOTIDE SEQUENCE [LARGE SCALE GENOMIC DNA]</scope>
</reference>
<dbReference type="InterPro" id="IPR052513">
    <property type="entry name" value="Thioester_dehydratase-like"/>
</dbReference>
<dbReference type="PANTHER" id="PTHR34075">
    <property type="entry name" value="BLR3430 PROTEIN"/>
    <property type="match status" value="1"/>
</dbReference>
<evidence type="ECO:0000313" key="1">
    <source>
        <dbReference type="EMBL" id="OGN06791.1"/>
    </source>
</evidence>
<organism evidence="1 2">
    <name type="scientific">Candidatus Yanofskybacteria bacterium RIFCSPHIGHO2_01_FULL_45_42</name>
    <dbReference type="NCBI Taxonomy" id="1802671"/>
    <lineage>
        <taxon>Bacteria</taxon>
        <taxon>Candidatus Yanofskyibacteriota</taxon>
    </lineage>
</organism>
<dbReference type="EMBL" id="MGJL01000034">
    <property type="protein sequence ID" value="OGN06791.1"/>
    <property type="molecule type" value="Genomic_DNA"/>
</dbReference>
<protein>
    <recommendedName>
        <fullName evidence="3">DUF35 domain-containing protein</fullName>
    </recommendedName>
</protein>
<name>A0A1F8F0X1_9BACT</name>
<comment type="caution">
    <text evidence="1">The sequence shown here is derived from an EMBL/GenBank/DDBJ whole genome shotgun (WGS) entry which is preliminary data.</text>
</comment>
<sequence>MSKPRQKAVLLSDIHTILVKNLFKQNIPDDVIVKENPRTIIHYHTYGGLSQFFRGLAGGRLMGTICIEDKCRATETGIWLPPRVHCPDCWEKMYWAEINTNEAAVYAHSTTNYPGAGFKASAPCPLISVKIPGVCTKFMSYLSEFGEGEPYIGMPVRPVFNTEKPTYTILDISWIPRD</sequence>
<gene>
    <name evidence="1" type="ORF">A2750_03575</name>
</gene>
<dbReference type="SUPFAM" id="SSF50249">
    <property type="entry name" value="Nucleic acid-binding proteins"/>
    <property type="match status" value="1"/>
</dbReference>
<dbReference type="Gene3D" id="6.10.30.10">
    <property type="match status" value="1"/>
</dbReference>
<dbReference type="PANTHER" id="PTHR34075:SF4">
    <property type="entry name" value="DUF35 DOMAIN-CONTAINING PROTEIN"/>
    <property type="match status" value="1"/>
</dbReference>
<dbReference type="AlphaFoldDB" id="A0A1F8F0X1"/>
<proteinExistence type="predicted"/>
<evidence type="ECO:0000313" key="2">
    <source>
        <dbReference type="Proteomes" id="UP000178023"/>
    </source>
</evidence>